<dbReference type="InterPro" id="IPR003812">
    <property type="entry name" value="Fido"/>
</dbReference>
<gene>
    <name evidence="2" type="ORF">H8S37_04310</name>
</gene>
<sequence>MRDTAIEMAKRLLIDSIWKSANLEGLGTTFPKTEAIIANAPTTTKTEEVLFVINMKRAWQFLLDNIEYKNCIALLREYDKIVGELLFSYAGEIRTIPVQIGGTSWEPEIPQTGVIIECVNKIEQIEDIELKALKYFCYIARTQMFIDGNKRVAQLMANKVLIENNIGIFQIPIDKLEEFKGLLISFYESGEDGAIIEFMSEFCIRRIR</sequence>
<comment type="caution">
    <text evidence="2">The sequence shown here is derived from an EMBL/GenBank/DDBJ whole genome shotgun (WGS) entry which is preliminary data.</text>
</comment>
<dbReference type="SUPFAM" id="SSF140931">
    <property type="entry name" value="Fic-like"/>
    <property type="match status" value="1"/>
</dbReference>
<keyword evidence="3" id="KW-1185">Reference proteome</keyword>
<dbReference type="Pfam" id="PF02661">
    <property type="entry name" value="Fic"/>
    <property type="match status" value="1"/>
</dbReference>
<organism evidence="2 3">
    <name type="scientific">Mediterraneibacter hominis</name>
    <dbReference type="NCBI Taxonomy" id="2763054"/>
    <lineage>
        <taxon>Bacteria</taxon>
        <taxon>Bacillati</taxon>
        <taxon>Bacillota</taxon>
        <taxon>Clostridia</taxon>
        <taxon>Lachnospirales</taxon>
        <taxon>Lachnospiraceae</taxon>
        <taxon>Mediterraneibacter</taxon>
    </lineage>
</organism>
<feature type="domain" description="Fido" evidence="1">
    <location>
        <begin position="70"/>
        <end position="201"/>
    </location>
</feature>
<dbReference type="Proteomes" id="UP000652477">
    <property type="component" value="Unassembled WGS sequence"/>
</dbReference>
<reference evidence="2" key="1">
    <citation type="submission" date="2020-08" db="EMBL/GenBank/DDBJ databases">
        <title>Genome public.</title>
        <authorList>
            <person name="Liu C."/>
            <person name="Sun Q."/>
        </authorList>
    </citation>
    <scope>NUCLEOTIDE SEQUENCE</scope>
    <source>
        <strain evidence="2">NSJ-55</strain>
    </source>
</reference>
<name>A0A923RP87_9FIRM</name>
<accession>A0A923RP87</accession>
<evidence type="ECO:0000313" key="3">
    <source>
        <dbReference type="Proteomes" id="UP000652477"/>
    </source>
</evidence>
<evidence type="ECO:0000313" key="2">
    <source>
        <dbReference type="EMBL" id="MBC5688156.1"/>
    </source>
</evidence>
<dbReference type="RefSeq" id="WP_186874790.1">
    <property type="nucleotide sequence ID" value="NZ_JACOPF010000001.1"/>
</dbReference>
<dbReference type="AlphaFoldDB" id="A0A923RP87"/>
<dbReference type="Gene3D" id="1.10.3290.10">
    <property type="entry name" value="Fido-like domain"/>
    <property type="match status" value="1"/>
</dbReference>
<dbReference type="InterPro" id="IPR036597">
    <property type="entry name" value="Fido-like_dom_sf"/>
</dbReference>
<evidence type="ECO:0000259" key="1">
    <source>
        <dbReference type="PROSITE" id="PS51459"/>
    </source>
</evidence>
<proteinExistence type="predicted"/>
<dbReference type="PROSITE" id="PS51459">
    <property type="entry name" value="FIDO"/>
    <property type="match status" value="1"/>
</dbReference>
<dbReference type="EMBL" id="JACOPF010000001">
    <property type="protein sequence ID" value="MBC5688156.1"/>
    <property type="molecule type" value="Genomic_DNA"/>
</dbReference>
<protein>
    <submittedName>
        <fullName evidence="2">Fic family protein</fullName>
    </submittedName>
</protein>